<dbReference type="Bgee" id="108696092">
    <property type="expression patterns" value="Expressed in testis"/>
</dbReference>
<dbReference type="CTD" id="108696092"/>
<sequence length="95" mass="11071">MAEPDTSVQSSEDVSRMLRDLDNDLENMLEKMEKLSVRTTQMAYDMVVLRTNPALAQSMKRLEDAFFKCREEIEKNWQEMVVETKPKPEPEGNTD</sequence>
<dbReference type="AlphaFoldDB" id="A0A1L8FIX3"/>
<keyword evidence="1" id="KW-1185">Reference proteome</keyword>
<dbReference type="GO" id="GO:0007130">
    <property type="term" value="P:synaptonemal complex assembly"/>
    <property type="evidence" value="ECO:0007669"/>
    <property type="project" value="InterPro"/>
</dbReference>
<dbReference type="RefSeq" id="XP_018080611.1">
    <property type="nucleotide sequence ID" value="XM_018225122.2"/>
</dbReference>
<dbReference type="GeneID" id="108696092"/>
<dbReference type="OrthoDB" id="9944849at2759"/>
<dbReference type="OMA" id="KWQEVLM"/>
<proteinExistence type="predicted"/>
<dbReference type="PANTHER" id="PTHR36686">
    <property type="entry name" value="SYNAPTONEMAL COMPLEX CENTRAL ELEMENT PROTEIN 3"/>
    <property type="match status" value="1"/>
</dbReference>
<dbReference type="GO" id="GO:0007283">
    <property type="term" value="P:spermatogenesis"/>
    <property type="evidence" value="ECO:0007669"/>
    <property type="project" value="InterPro"/>
</dbReference>
<accession>A0A1L8FIX3</accession>
<dbReference type="Proteomes" id="UP000186698">
    <property type="component" value="Chromosome 7L"/>
</dbReference>
<gene>
    <name evidence="2" type="primary">LOC108696092</name>
</gene>
<dbReference type="KEGG" id="xla:108696092"/>
<evidence type="ECO:0000313" key="1">
    <source>
        <dbReference type="Proteomes" id="UP000186698"/>
    </source>
</evidence>
<dbReference type="PANTHER" id="PTHR36686:SF1">
    <property type="entry name" value="SYNAPTONEMAL COMPLEX CENTRAL ELEMENT PROTEIN 3"/>
    <property type="match status" value="1"/>
</dbReference>
<organism evidence="1 2">
    <name type="scientific">Xenopus laevis</name>
    <name type="common">African clawed frog</name>
    <dbReference type="NCBI Taxonomy" id="8355"/>
    <lineage>
        <taxon>Eukaryota</taxon>
        <taxon>Metazoa</taxon>
        <taxon>Chordata</taxon>
        <taxon>Craniata</taxon>
        <taxon>Vertebrata</taxon>
        <taxon>Euteleostomi</taxon>
        <taxon>Amphibia</taxon>
        <taxon>Batrachia</taxon>
        <taxon>Anura</taxon>
        <taxon>Pipoidea</taxon>
        <taxon>Pipidae</taxon>
        <taxon>Xenopodinae</taxon>
        <taxon>Xenopus</taxon>
        <taxon>Xenopus</taxon>
    </lineage>
</organism>
<dbReference type="Pfam" id="PF15191">
    <property type="entry name" value="Synaptonemal_3"/>
    <property type="match status" value="1"/>
</dbReference>
<dbReference type="InterPro" id="IPR028145">
    <property type="entry name" value="Synaptonemal_3"/>
</dbReference>
<name>A0A1L8FIX3_XENLA</name>
<reference evidence="2" key="1">
    <citation type="submission" date="2025-08" db="UniProtKB">
        <authorList>
            <consortium name="RefSeq"/>
        </authorList>
    </citation>
    <scope>IDENTIFICATION</scope>
    <source>
        <strain evidence="2">J_2021</strain>
        <tissue evidence="2">Erythrocytes</tissue>
    </source>
</reference>
<protein>
    <submittedName>
        <fullName evidence="2">Synaptonemal complex central element protein 3</fullName>
    </submittedName>
</protein>
<evidence type="ECO:0000313" key="2">
    <source>
        <dbReference type="RefSeq" id="XP_018080611.1"/>
    </source>
</evidence>
<dbReference type="PaxDb" id="8355-A0A1L8FIX3"/>
<dbReference type="STRING" id="8355.A0A1L8FIX3"/>
<dbReference type="GO" id="GO:0007131">
    <property type="term" value="P:reciprocal meiotic recombination"/>
    <property type="evidence" value="ECO:0007669"/>
    <property type="project" value="InterPro"/>
</dbReference>